<keyword evidence="8" id="KW-0448">Lipopolysaccharide biosynthesis</keyword>
<dbReference type="Pfam" id="PF04413">
    <property type="entry name" value="Glycos_transf_N"/>
    <property type="match status" value="1"/>
</dbReference>
<comment type="catalytic activity">
    <reaction evidence="7 8">
        <text>lipid IVA (E. coli) + CMP-3-deoxy-beta-D-manno-octulosonate = alpha-Kdo-(2-&gt;6)-lipid IVA (E. coli) + CMP + H(+)</text>
        <dbReference type="Rhea" id="RHEA:28066"/>
        <dbReference type="ChEBI" id="CHEBI:15378"/>
        <dbReference type="ChEBI" id="CHEBI:58603"/>
        <dbReference type="ChEBI" id="CHEBI:60364"/>
        <dbReference type="ChEBI" id="CHEBI:60377"/>
        <dbReference type="ChEBI" id="CHEBI:85987"/>
        <dbReference type="EC" id="2.4.99.12"/>
    </reaction>
</comment>
<evidence type="ECO:0000256" key="1">
    <source>
        <dbReference type="ARBA" id="ARBA00003394"/>
    </source>
</evidence>
<reference evidence="11 12" key="1">
    <citation type="submission" date="2020-03" db="EMBL/GenBank/DDBJ databases">
        <title>Genomic Encyclopedia of Type Strains, Phase IV (KMG-IV): sequencing the most valuable type-strain genomes for metagenomic binning, comparative biology and taxonomic classification.</title>
        <authorList>
            <person name="Goeker M."/>
        </authorList>
    </citation>
    <scope>NUCLEOTIDE SEQUENCE [LARGE SCALE GENOMIC DNA]</scope>
    <source>
        <strain evidence="11 12">DSM 103870</strain>
    </source>
</reference>
<proteinExistence type="inferred from homology"/>
<dbReference type="PANTHER" id="PTHR42755">
    <property type="entry name" value="3-DEOXY-MANNO-OCTULOSONATE CYTIDYLYLTRANSFERASE"/>
    <property type="match status" value="1"/>
</dbReference>
<organism evidence="11 12">
    <name type="scientific">Pseudochelatococcus lubricantis</name>
    <dbReference type="NCBI Taxonomy" id="1538102"/>
    <lineage>
        <taxon>Bacteria</taxon>
        <taxon>Pseudomonadati</taxon>
        <taxon>Pseudomonadota</taxon>
        <taxon>Alphaproteobacteria</taxon>
        <taxon>Hyphomicrobiales</taxon>
        <taxon>Chelatococcaceae</taxon>
        <taxon>Pseudochelatococcus</taxon>
    </lineage>
</organism>
<evidence type="ECO:0000259" key="10">
    <source>
        <dbReference type="Pfam" id="PF04413"/>
    </source>
</evidence>
<dbReference type="RefSeq" id="WP_166954974.1">
    <property type="nucleotide sequence ID" value="NZ_JAASQI010000009.1"/>
</dbReference>
<sequence>MTARTPWPLTVYRLTTAALAPLLGGMLAYRARKGKEDRTRQGERRGIPGRERPPGPLAWLHGASVGETTSLLPVVERLTRQGFTVLVTSGTVTSARLLAARLPGHALHQYVPLDVPAYMERFLDYWRPDLVLIAESEIWPNALVGIRDRGIPALLLNARMSERSFRRWQRLPATASAMLQHFDLCLAQSAADGERLERLGAPRVVVAGNIKYDVPAPPANPATVATLSAIVGERPVWIAASTHPGEDDLVLQAHALLQPTHPDLLTIIVPRHPERGADIAALAGARGLPAGLRSAGTLPERHLAVHVADTIGELGLFFRLAPVAFIGGSLVPHGGQNPIEPAKLGTAIVHGPHVRNFADVYRTLDDAQAAWRVDDAHGLAEAVYTLLSQPSRARAMARAAASTVNALGGAVETTMRAIDPYILHMHLIAR</sequence>
<dbReference type="InterPro" id="IPR007507">
    <property type="entry name" value="Glycos_transf_N"/>
</dbReference>
<keyword evidence="12" id="KW-1185">Reference proteome</keyword>
<dbReference type="SUPFAM" id="SSF53756">
    <property type="entry name" value="UDP-Glycosyltransferase/glycogen phosphorylase"/>
    <property type="match status" value="1"/>
</dbReference>
<evidence type="ECO:0000256" key="4">
    <source>
        <dbReference type="ARBA" id="ARBA00019077"/>
    </source>
</evidence>
<keyword evidence="5 8" id="KW-0808">Transferase</keyword>
<gene>
    <name evidence="11" type="ORF">FHS82_003393</name>
</gene>
<protein>
    <recommendedName>
        <fullName evidence="4 8">3-deoxy-D-manno-octulosonic acid transferase</fullName>
        <shortName evidence="8">Kdo transferase</shortName>
        <ecNumber evidence="3 8">2.4.99.12</ecNumber>
    </recommendedName>
    <alternativeName>
        <fullName evidence="6 8">Lipid IV(A) 3-deoxy-D-manno-octulosonic acid transferase</fullName>
    </alternativeName>
</protein>
<evidence type="ECO:0000256" key="6">
    <source>
        <dbReference type="ARBA" id="ARBA00031445"/>
    </source>
</evidence>
<feature type="domain" description="3-deoxy-D-manno-octulosonic-acid transferase N-terminal" evidence="10">
    <location>
        <begin position="41"/>
        <end position="214"/>
    </location>
</feature>
<evidence type="ECO:0000313" key="11">
    <source>
        <dbReference type="EMBL" id="NIJ59535.1"/>
    </source>
</evidence>
<comment type="subcellular location">
    <subcellularLocation>
        <location evidence="8">Cell membrane</location>
    </subcellularLocation>
</comment>
<comment type="similarity">
    <text evidence="8">Belongs to the glycosyltransferase group 1 family.</text>
</comment>
<evidence type="ECO:0000256" key="3">
    <source>
        <dbReference type="ARBA" id="ARBA00012621"/>
    </source>
</evidence>
<name>A0ABX0V5F5_9HYPH</name>
<evidence type="ECO:0000256" key="7">
    <source>
        <dbReference type="ARBA" id="ARBA00049183"/>
    </source>
</evidence>
<comment type="pathway">
    <text evidence="2 8">Bacterial outer membrane biogenesis; LPS core biosynthesis.</text>
</comment>
<dbReference type="Gene3D" id="3.40.50.2000">
    <property type="entry name" value="Glycogen Phosphorylase B"/>
    <property type="match status" value="1"/>
</dbReference>
<evidence type="ECO:0000256" key="2">
    <source>
        <dbReference type="ARBA" id="ARBA00004713"/>
    </source>
</evidence>
<evidence type="ECO:0000313" key="12">
    <source>
        <dbReference type="Proteomes" id="UP001429580"/>
    </source>
</evidence>
<evidence type="ECO:0000256" key="8">
    <source>
        <dbReference type="RuleBase" id="RU365103"/>
    </source>
</evidence>
<dbReference type="InterPro" id="IPR039901">
    <property type="entry name" value="Kdotransferase"/>
</dbReference>
<evidence type="ECO:0000256" key="9">
    <source>
        <dbReference type="SAM" id="MobiDB-lite"/>
    </source>
</evidence>
<keyword evidence="11" id="KW-0328">Glycosyltransferase</keyword>
<accession>A0ABX0V5F5</accession>
<dbReference type="InterPro" id="IPR038107">
    <property type="entry name" value="Glycos_transf_N_sf"/>
</dbReference>
<keyword evidence="8" id="KW-0472">Membrane</keyword>
<dbReference type="PANTHER" id="PTHR42755:SF1">
    <property type="entry name" value="3-DEOXY-D-MANNO-OCTULOSONIC ACID TRANSFERASE, MITOCHONDRIAL-RELATED"/>
    <property type="match status" value="1"/>
</dbReference>
<feature type="region of interest" description="Disordered" evidence="9">
    <location>
        <begin position="33"/>
        <end position="53"/>
    </location>
</feature>
<comment type="function">
    <text evidence="1 8">Involved in lipopolysaccharide (LPS) biosynthesis. Catalyzes the transfer of 3-deoxy-D-manno-octulosonate (Kdo) residue(s) from CMP-Kdo to lipid IV(A), the tetraacyldisaccharide-1,4'-bisphosphate precursor of lipid A.</text>
</comment>
<dbReference type="EMBL" id="JAASQI010000009">
    <property type="protein sequence ID" value="NIJ59535.1"/>
    <property type="molecule type" value="Genomic_DNA"/>
</dbReference>
<comment type="caution">
    <text evidence="11">The sequence shown here is derived from an EMBL/GenBank/DDBJ whole genome shotgun (WGS) entry which is preliminary data.</text>
</comment>
<keyword evidence="8" id="KW-1003">Cell membrane</keyword>
<dbReference type="GO" id="GO:0043842">
    <property type="term" value="F:Kdo transferase activity"/>
    <property type="evidence" value="ECO:0007669"/>
    <property type="project" value="UniProtKB-EC"/>
</dbReference>
<feature type="compositionally biased region" description="Basic and acidic residues" evidence="9">
    <location>
        <begin position="34"/>
        <end position="53"/>
    </location>
</feature>
<dbReference type="EC" id="2.4.99.12" evidence="3 8"/>
<dbReference type="Proteomes" id="UP001429580">
    <property type="component" value="Unassembled WGS sequence"/>
</dbReference>
<dbReference type="Gene3D" id="3.40.50.11720">
    <property type="entry name" value="3-Deoxy-D-manno-octulosonic-acid transferase, N-terminal domain"/>
    <property type="match status" value="1"/>
</dbReference>
<evidence type="ECO:0000256" key="5">
    <source>
        <dbReference type="ARBA" id="ARBA00022679"/>
    </source>
</evidence>